<reference evidence="2 3" key="1">
    <citation type="submission" date="2024-01" db="EMBL/GenBank/DDBJ databases">
        <title>Genome assemblies of Stephania.</title>
        <authorList>
            <person name="Yang L."/>
        </authorList>
    </citation>
    <scope>NUCLEOTIDE SEQUENCE [LARGE SCALE GENOMIC DNA]</scope>
    <source>
        <strain evidence="2">JXDWG</strain>
        <tissue evidence="2">Leaf</tissue>
    </source>
</reference>
<comment type="caution">
    <text evidence="2">The sequence shown here is derived from an EMBL/GenBank/DDBJ whole genome shotgun (WGS) entry which is preliminary data.</text>
</comment>
<accession>A0AAP0KUK8</accession>
<protein>
    <submittedName>
        <fullName evidence="2">Uncharacterized protein</fullName>
    </submittedName>
</protein>
<feature type="region of interest" description="Disordered" evidence="1">
    <location>
        <begin position="201"/>
        <end position="223"/>
    </location>
</feature>
<evidence type="ECO:0000313" key="3">
    <source>
        <dbReference type="Proteomes" id="UP001419268"/>
    </source>
</evidence>
<name>A0AAP0KUK8_9MAGN</name>
<keyword evidence="3" id="KW-1185">Reference proteome</keyword>
<evidence type="ECO:0000256" key="1">
    <source>
        <dbReference type="SAM" id="MobiDB-lite"/>
    </source>
</evidence>
<evidence type="ECO:0000313" key="2">
    <source>
        <dbReference type="EMBL" id="KAK9158525.1"/>
    </source>
</evidence>
<sequence>MIFWLVCNQISIQLYPGDEPLEAFIHRIGGNFCISEGILKELTQTASEKDQIDDKVQSKDYDVIKFAKSTENAYGPWMIATRKGRRPSKQVVEDDQCKAVTGNQISKVSGWAKESQVELSARAKGKCKIYEFNSSGQMKKSNDFNAKMKPPQNIKSIFKPISSDMEVVEIGKKRCCVGDPTEVCVDHESSLSTSNYDAIVVESQPDEDVSPTPDLQMEGEHKN</sequence>
<dbReference type="EMBL" id="JBBNAG010000002">
    <property type="protein sequence ID" value="KAK9158525.1"/>
    <property type="molecule type" value="Genomic_DNA"/>
</dbReference>
<gene>
    <name evidence="2" type="ORF">Scep_005099</name>
</gene>
<dbReference type="AlphaFoldDB" id="A0AAP0KUK8"/>
<proteinExistence type="predicted"/>
<organism evidence="2 3">
    <name type="scientific">Stephania cephalantha</name>
    <dbReference type="NCBI Taxonomy" id="152367"/>
    <lineage>
        <taxon>Eukaryota</taxon>
        <taxon>Viridiplantae</taxon>
        <taxon>Streptophyta</taxon>
        <taxon>Embryophyta</taxon>
        <taxon>Tracheophyta</taxon>
        <taxon>Spermatophyta</taxon>
        <taxon>Magnoliopsida</taxon>
        <taxon>Ranunculales</taxon>
        <taxon>Menispermaceae</taxon>
        <taxon>Menispermoideae</taxon>
        <taxon>Cissampelideae</taxon>
        <taxon>Stephania</taxon>
    </lineage>
</organism>
<dbReference type="Proteomes" id="UP001419268">
    <property type="component" value="Unassembled WGS sequence"/>
</dbReference>